<dbReference type="SUPFAM" id="SSF46977">
    <property type="entry name" value="Succinate dehydrogenase/fumarate reductase flavoprotein C-terminal domain"/>
    <property type="match status" value="1"/>
</dbReference>
<feature type="region of interest" description="Disordered" evidence="15">
    <location>
        <begin position="637"/>
        <end position="709"/>
    </location>
</feature>
<reference evidence="18 19" key="1">
    <citation type="submission" date="2012-02" db="EMBL/GenBank/DDBJ databases">
        <title>Complete genome sequence of Phycisphaera mikurensis NBRC 102666.</title>
        <authorList>
            <person name="Ankai A."/>
            <person name="Hosoyama A."/>
            <person name="Terui Y."/>
            <person name="Sekine M."/>
            <person name="Fukai R."/>
            <person name="Kato Y."/>
            <person name="Nakamura S."/>
            <person name="Yamada-Narita S."/>
            <person name="Kawakoshi A."/>
            <person name="Fukunaga Y."/>
            <person name="Yamazaki S."/>
            <person name="Fujita N."/>
        </authorList>
    </citation>
    <scope>NUCLEOTIDE SEQUENCE [LARGE SCALE GENOMIC DNA]</scope>
    <source>
        <strain evidence="19">NBRC 102666 / KCTC 22515 / FYK2301M01</strain>
    </source>
</reference>
<dbReference type="GO" id="GO:0005886">
    <property type="term" value="C:plasma membrane"/>
    <property type="evidence" value="ECO:0007669"/>
    <property type="project" value="UniProtKB-SubCell"/>
</dbReference>
<feature type="compositionally biased region" description="Basic and acidic residues" evidence="15">
    <location>
        <begin position="641"/>
        <end position="659"/>
    </location>
</feature>
<evidence type="ECO:0000256" key="10">
    <source>
        <dbReference type="ARBA" id="ARBA00023002"/>
    </source>
</evidence>
<dbReference type="Gene3D" id="3.90.700.10">
    <property type="entry name" value="Succinate dehydrogenase/fumarate reductase flavoprotein, catalytic domain"/>
    <property type="match status" value="1"/>
</dbReference>
<dbReference type="Gene3D" id="1.20.58.100">
    <property type="entry name" value="Fumarate reductase/succinate dehydrogenase flavoprotein-like, C-terminal domain"/>
    <property type="match status" value="1"/>
</dbReference>
<dbReference type="Pfam" id="PF00890">
    <property type="entry name" value="FAD_binding_2"/>
    <property type="match status" value="1"/>
</dbReference>
<dbReference type="InterPro" id="IPR036188">
    <property type="entry name" value="FAD/NAD-bd_sf"/>
</dbReference>
<keyword evidence="11" id="KW-0472">Membrane</keyword>
<dbReference type="GO" id="GO:0008177">
    <property type="term" value="F:succinate dehydrogenase (quinone) activity"/>
    <property type="evidence" value="ECO:0007669"/>
    <property type="project" value="UniProtKB-EC"/>
</dbReference>
<evidence type="ECO:0000256" key="9">
    <source>
        <dbReference type="ARBA" id="ARBA00022982"/>
    </source>
</evidence>
<keyword evidence="6" id="KW-1003">Cell membrane</keyword>
<evidence type="ECO:0000256" key="7">
    <source>
        <dbReference type="ARBA" id="ARBA00022630"/>
    </source>
</evidence>
<gene>
    <name evidence="18" type="primary">sdhA</name>
    <name evidence="18" type="ordered locus">PSMK_21110</name>
</gene>
<dbReference type="InterPro" id="IPR037099">
    <property type="entry name" value="Fum_R/Succ_DH_flav-like_C_sf"/>
</dbReference>
<dbReference type="InterPro" id="IPR015939">
    <property type="entry name" value="Fum_Rdtase/Succ_DH_flav-like_C"/>
</dbReference>
<evidence type="ECO:0000256" key="8">
    <source>
        <dbReference type="ARBA" id="ARBA00022827"/>
    </source>
</evidence>
<dbReference type="SUPFAM" id="SSF51905">
    <property type="entry name" value="FAD/NAD(P)-binding domain"/>
    <property type="match status" value="1"/>
</dbReference>
<dbReference type="Gene3D" id="3.50.50.60">
    <property type="entry name" value="FAD/NAD(P)-binding domain"/>
    <property type="match status" value="1"/>
</dbReference>
<dbReference type="InterPro" id="IPR003952">
    <property type="entry name" value="FRD_SDH_FAD_BS"/>
</dbReference>
<sequence length="709" mass="77931">MFQATPSGIGSTKDRSHPRVIVVGGGLAGLAATVRVAEAGLPVDLFSMIPVKRSHSVCAQGGINACNKVASQQGYSEWQHMDETLIGGDFLNHQPPVYEMAHWAPKIINLLDRCGVPFNRTAEGERDLRLFGGSLFKRTHFAGASTGQQLLYGLDEQTRRWEAEGKVTKHEFWEFLWPILDADGACKGIVAQDMRSMQIKPFLADAVVMATGGCGLVYGKSTMSVICTGGAASRCYQAGVDLGNPEMIQVHPTAIPGEDKCRLMSESARGEGGRVWVPAKKGDDRHPLEIPEEERNYFLEEKYPGYGNLVPRDIATREIFWICEKGEGIGGGNQVYLDITHLPVATKNKLAAILEIYEKFTGDDPREVPMKIFPAVHYSMGGLYTTYEAYDPERDKITPAHQPKRKPNEGMLYGDPKNMMTNVPGLYAFGEVNYAYHGATRLGANALLSCIFDGLFCGLSVANHAREHGGAPATELDPEIVDDLVAKEEAKVERITSMTGENNPYELHAELGREMTMAATVVKTEQRLLEAREKLKSLGERAQSLKISDTGLYTNQNVSFSRALSDMIVYSQALIEGSIARKESRGSHYRDDYPERLDEDFHGTTRVRYDPAAPEGNCRIEFEPIPSPLVPLRARSYGKTDPAKVEKAKEEPGEQKAELTEAIASTGYDQQPGVGEDSTKEMPLPKYSGDTGGNEGFEERNKAHASDKA</sequence>
<dbReference type="GO" id="GO:0009061">
    <property type="term" value="P:anaerobic respiration"/>
    <property type="evidence" value="ECO:0007669"/>
    <property type="project" value="TreeGrafter"/>
</dbReference>
<name>I0IG82_PHYMF</name>
<dbReference type="KEGG" id="phm:PSMK_21110"/>
<evidence type="ECO:0000256" key="2">
    <source>
        <dbReference type="ARBA" id="ARBA00004515"/>
    </source>
</evidence>
<protein>
    <recommendedName>
        <fullName evidence="4">succinate dehydrogenase</fullName>
        <ecNumber evidence="4">1.3.5.1</ecNumber>
    </recommendedName>
</protein>
<dbReference type="SUPFAM" id="SSF56425">
    <property type="entry name" value="Succinate dehydrogenase/fumarate reductase flavoprotein, catalytic domain"/>
    <property type="match status" value="1"/>
</dbReference>
<dbReference type="InterPro" id="IPR003953">
    <property type="entry name" value="FAD-dep_OxRdtase_2_FAD-bd"/>
</dbReference>
<accession>I0IG82</accession>
<evidence type="ECO:0000259" key="16">
    <source>
        <dbReference type="Pfam" id="PF00890"/>
    </source>
</evidence>
<feature type="compositionally biased region" description="Basic and acidic residues" evidence="15">
    <location>
        <begin position="697"/>
        <end position="709"/>
    </location>
</feature>
<dbReference type="HOGENOM" id="CLU_014312_7_1_0"/>
<keyword evidence="14" id="KW-0175">Coiled coil</keyword>
<evidence type="ECO:0000256" key="12">
    <source>
        <dbReference type="ARBA" id="ARBA00049220"/>
    </source>
</evidence>
<evidence type="ECO:0000256" key="11">
    <source>
        <dbReference type="ARBA" id="ARBA00023136"/>
    </source>
</evidence>
<keyword evidence="5" id="KW-0813">Transport</keyword>
<dbReference type="GO" id="GO:0050660">
    <property type="term" value="F:flavin adenine dinucleotide binding"/>
    <property type="evidence" value="ECO:0007669"/>
    <property type="project" value="TreeGrafter"/>
</dbReference>
<keyword evidence="19" id="KW-1185">Reference proteome</keyword>
<comment type="catalytic activity">
    <reaction evidence="12">
        <text>a quinone + succinate = fumarate + a quinol</text>
        <dbReference type="Rhea" id="RHEA:40523"/>
        <dbReference type="ChEBI" id="CHEBI:24646"/>
        <dbReference type="ChEBI" id="CHEBI:29806"/>
        <dbReference type="ChEBI" id="CHEBI:30031"/>
        <dbReference type="ChEBI" id="CHEBI:132124"/>
        <dbReference type="EC" id="1.3.5.1"/>
    </reaction>
</comment>
<evidence type="ECO:0000259" key="17">
    <source>
        <dbReference type="Pfam" id="PF02910"/>
    </source>
</evidence>
<dbReference type="FunFam" id="3.50.50.60:FF:000009">
    <property type="entry name" value="Succinate dehydrogenase flavoprotein subunit"/>
    <property type="match status" value="1"/>
</dbReference>
<dbReference type="PROSITE" id="PS00504">
    <property type="entry name" value="FRD_SDH_FAD_BINDING"/>
    <property type="match status" value="1"/>
</dbReference>
<dbReference type="GO" id="GO:0009055">
    <property type="term" value="F:electron transfer activity"/>
    <property type="evidence" value="ECO:0007669"/>
    <property type="project" value="TreeGrafter"/>
</dbReference>
<evidence type="ECO:0000313" key="19">
    <source>
        <dbReference type="Proteomes" id="UP000007881"/>
    </source>
</evidence>
<evidence type="ECO:0000256" key="5">
    <source>
        <dbReference type="ARBA" id="ARBA00022448"/>
    </source>
</evidence>
<dbReference type="EC" id="1.3.5.1" evidence="4"/>
<dbReference type="InterPro" id="IPR027477">
    <property type="entry name" value="Succ_DH/fumarate_Rdtase_cat_sf"/>
</dbReference>
<dbReference type="Proteomes" id="UP000007881">
    <property type="component" value="Chromosome"/>
</dbReference>
<evidence type="ECO:0000256" key="1">
    <source>
        <dbReference type="ARBA" id="ARBA00001974"/>
    </source>
</evidence>
<keyword evidence="10" id="KW-0560">Oxidoreductase</keyword>
<evidence type="ECO:0000256" key="3">
    <source>
        <dbReference type="ARBA" id="ARBA00008040"/>
    </source>
</evidence>
<evidence type="ECO:0000256" key="15">
    <source>
        <dbReference type="SAM" id="MobiDB-lite"/>
    </source>
</evidence>
<comment type="subcellular location">
    <subcellularLocation>
        <location evidence="2">Cell inner membrane</location>
        <topology evidence="2">Peripheral membrane protein</topology>
        <orientation evidence="2">Cytoplasmic side</orientation>
    </subcellularLocation>
</comment>
<dbReference type="eggNOG" id="COG1053">
    <property type="taxonomic scope" value="Bacteria"/>
</dbReference>
<evidence type="ECO:0000256" key="14">
    <source>
        <dbReference type="SAM" id="Coils"/>
    </source>
</evidence>
<evidence type="ECO:0000313" key="18">
    <source>
        <dbReference type="EMBL" id="BAM04270.1"/>
    </source>
</evidence>
<feature type="domain" description="Fumarate reductase/succinate dehydrogenase flavoprotein-like C-terminal" evidence="17">
    <location>
        <begin position="508"/>
        <end position="637"/>
    </location>
</feature>
<feature type="coiled-coil region" evidence="14">
    <location>
        <begin position="521"/>
        <end position="548"/>
    </location>
</feature>
<feature type="active site" description="Proton acceptor" evidence="13">
    <location>
        <position position="312"/>
    </location>
</feature>
<evidence type="ECO:0000256" key="13">
    <source>
        <dbReference type="PIRSR" id="PIRSR630664-50"/>
    </source>
</evidence>
<organism evidence="18 19">
    <name type="scientific">Phycisphaera mikurensis (strain NBRC 102666 / KCTC 22515 / FYK2301M01)</name>
    <dbReference type="NCBI Taxonomy" id="1142394"/>
    <lineage>
        <taxon>Bacteria</taxon>
        <taxon>Pseudomonadati</taxon>
        <taxon>Planctomycetota</taxon>
        <taxon>Phycisphaerae</taxon>
        <taxon>Phycisphaerales</taxon>
        <taxon>Phycisphaeraceae</taxon>
        <taxon>Phycisphaera</taxon>
    </lineage>
</organism>
<dbReference type="Pfam" id="PF02910">
    <property type="entry name" value="Succ_DH_flav_C"/>
    <property type="match status" value="1"/>
</dbReference>
<dbReference type="PANTHER" id="PTHR11632:SF53">
    <property type="entry name" value="SUCCINATE DEHYDROGENASE FLAVOPROTEIN SUBUNIT"/>
    <property type="match status" value="1"/>
</dbReference>
<evidence type="ECO:0000256" key="4">
    <source>
        <dbReference type="ARBA" id="ARBA00012792"/>
    </source>
</evidence>
<dbReference type="InterPro" id="IPR030664">
    <property type="entry name" value="SdhA/FrdA/AprA"/>
</dbReference>
<dbReference type="RefSeq" id="WP_014437488.1">
    <property type="nucleotide sequence ID" value="NC_017080.1"/>
</dbReference>
<dbReference type="AlphaFoldDB" id="I0IG82"/>
<dbReference type="PATRIC" id="fig|1142394.8.peg.2177"/>
<evidence type="ECO:0000256" key="6">
    <source>
        <dbReference type="ARBA" id="ARBA00022475"/>
    </source>
</evidence>
<dbReference type="STRING" id="1142394.PSMK_21110"/>
<comment type="similarity">
    <text evidence="3">Belongs to the FAD-dependent oxidoreductase 2 family. FRD/SDH subfamily.</text>
</comment>
<keyword evidence="8" id="KW-0274">FAD</keyword>
<feature type="domain" description="FAD-dependent oxidoreductase 2 FAD-binding" evidence="16">
    <location>
        <begin position="20"/>
        <end position="447"/>
    </location>
</feature>
<dbReference type="PRINTS" id="PR00368">
    <property type="entry name" value="FADPNR"/>
</dbReference>
<proteinExistence type="inferred from homology"/>
<dbReference type="PANTHER" id="PTHR11632">
    <property type="entry name" value="SUCCINATE DEHYDROGENASE 2 FLAVOPROTEIN SUBUNIT"/>
    <property type="match status" value="1"/>
</dbReference>
<dbReference type="EMBL" id="AP012338">
    <property type="protein sequence ID" value="BAM04270.1"/>
    <property type="molecule type" value="Genomic_DNA"/>
</dbReference>
<comment type="cofactor">
    <cofactor evidence="1">
        <name>FAD</name>
        <dbReference type="ChEBI" id="CHEBI:57692"/>
    </cofactor>
</comment>
<keyword evidence="9" id="KW-0249">Electron transport</keyword>
<keyword evidence="7" id="KW-0285">Flavoprotein</keyword>